<evidence type="ECO:0000259" key="2">
    <source>
        <dbReference type="Pfam" id="PF09922"/>
    </source>
</evidence>
<accession>A0A511DKM4</accession>
<keyword evidence="4" id="KW-1185">Reference proteome</keyword>
<dbReference type="InterPro" id="IPR012551">
    <property type="entry name" value="DUF1707_SHOCT-like"/>
</dbReference>
<organism evidence="3 4">
    <name type="scientific">Pseudonocardia sulfidoxydans NBRC 16205</name>
    <dbReference type="NCBI Taxonomy" id="1223511"/>
    <lineage>
        <taxon>Bacteria</taxon>
        <taxon>Bacillati</taxon>
        <taxon>Actinomycetota</taxon>
        <taxon>Actinomycetes</taxon>
        <taxon>Pseudonocardiales</taxon>
        <taxon>Pseudonocardiaceae</taxon>
        <taxon>Pseudonocardia</taxon>
    </lineage>
</organism>
<reference evidence="3 4" key="1">
    <citation type="submission" date="2019-07" db="EMBL/GenBank/DDBJ databases">
        <title>Whole genome shotgun sequence of Pseudonocardia sulfidoxydans NBRC 16205.</title>
        <authorList>
            <person name="Hosoyama A."/>
            <person name="Uohara A."/>
            <person name="Ohji S."/>
            <person name="Ichikawa N."/>
        </authorList>
    </citation>
    <scope>NUCLEOTIDE SEQUENCE [LARGE SCALE GENOMIC DNA]</scope>
    <source>
        <strain evidence="3 4">NBRC 16205</strain>
    </source>
</reference>
<dbReference type="AlphaFoldDB" id="A0A511DKM4"/>
<evidence type="ECO:0000313" key="4">
    <source>
        <dbReference type="Proteomes" id="UP000321685"/>
    </source>
</evidence>
<name>A0A511DKM4_9PSEU</name>
<comment type="caution">
    <text evidence="3">The sequence shown here is derived from an EMBL/GenBank/DDBJ whole genome shotgun (WGS) entry which is preliminary data.</text>
</comment>
<dbReference type="Proteomes" id="UP000321685">
    <property type="component" value="Unassembled WGS sequence"/>
</dbReference>
<feature type="domain" description="DUF1707" evidence="1">
    <location>
        <begin position="19"/>
        <end position="64"/>
    </location>
</feature>
<dbReference type="RefSeq" id="WP_147111444.1">
    <property type="nucleotide sequence ID" value="NZ_BJVJ01000052.1"/>
</dbReference>
<dbReference type="PANTHER" id="PTHR40763:SF4">
    <property type="entry name" value="DUF1707 DOMAIN-CONTAINING PROTEIN"/>
    <property type="match status" value="1"/>
</dbReference>
<dbReference type="InterPro" id="IPR024425">
    <property type="entry name" value="LiaF-like_C"/>
</dbReference>
<dbReference type="EMBL" id="BJVJ01000052">
    <property type="protein sequence ID" value="GEL25369.1"/>
    <property type="molecule type" value="Genomic_DNA"/>
</dbReference>
<dbReference type="Pfam" id="PF08044">
    <property type="entry name" value="DUF1707"/>
    <property type="match status" value="1"/>
</dbReference>
<dbReference type="PANTHER" id="PTHR40763">
    <property type="entry name" value="MEMBRANE PROTEIN-RELATED"/>
    <property type="match status" value="1"/>
</dbReference>
<sequence>MTVAQPPDQTPPESLDPARRTITDQLERAVGEGRLTLDEFTDRSALVWKAQNAGELDAVVADLPAAPVVGSTQPARSTLVSVIGDIRRRGRWALRRKTTAVLLIGDVELDLRGAVVTEQSSEPVTVDVWSIIGDTDVVVPDGVEAELVGFSLLGDRRVDLAPVPRVPGTPVVRIRVFSLLGDAKLRSG</sequence>
<dbReference type="Pfam" id="PF09922">
    <property type="entry name" value="LiaF-like_C"/>
    <property type="match status" value="1"/>
</dbReference>
<feature type="domain" description="Cell wall-active antibiotics response LiaF-like C-terminal" evidence="2">
    <location>
        <begin position="83"/>
        <end position="157"/>
    </location>
</feature>
<dbReference type="OrthoDB" id="4772576at2"/>
<evidence type="ECO:0000313" key="3">
    <source>
        <dbReference type="EMBL" id="GEL25369.1"/>
    </source>
</evidence>
<gene>
    <name evidence="3" type="ORF">PSU4_43230</name>
</gene>
<proteinExistence type="predicted"/>
<protein>
    <submittedName>
        <fullName evidence="3">Uncharacterized protein</fullName>
    </submittedName>
</protein>
<evidence type="ECO:0000259" key="1">
    <source>
        <dbReference type="Pfam" id="PF08044"/>
    </source>
</evidence>